<evidence type="ECO:0000313" key="6">
    <source>
        <dbReference type="Proteomes" id="UP001597191"/>
    </source>
</evidence>
<keyword evidence="3" id="KW-0804">Transcription</keyword>
<evidence type="ECO:0000259" key="4">
    <source>
        <dbReference type="PROSITE" id="PS50949"/>
    </source>
</evidence>
<gene>
    <name evidence="5" type="ORF">ACFQ4R_01175</name>
</gene>
<keyword evidence="2" id="KW-0238">DNA-binding</keyword>
<organism evidence="5 6">
    <name type="scientific">Lapidilactobacillus gannanensis</name>
    <dbReference type="NCBI Taxonomy" id="2486002"/>
    <lineage>
        <taxon>Bacteria</taxon>
        <taxon>Bacillati</taxon>
        <taxon>Bacillota</taxon>
        <taxon>Bacilli</taxon>
        <taxon>Lactobacillales</taxon>
        <taxon>Lactobacillaceae</taxon>
        <taxon>Lapidilactobacillus</taxon>
    </lineage>
</organism>
<dbReference type="InterPro" id="IPR028978">
    <property type="entry name" value="Chorismate_lyase_/UTRA_dom_sf"/>
</dbReference>
<evidence type="ECO:0000256" key="2">
    <source>
        <dbReference type="ARBA" id="ARBA00023125"/>
    </source>
</evidence>
<dbReference type="InterPro" id="IPR000524">
    <property type="entry name" value="Tscrpt_reg_HTH_GntR"/>
</dbReference>
<keyword evidence="1" id="KW-0805">Transcription regulation</keyword>
<reference evidence="6" key="1">
    <citation type="journal article" date="2019" name="Int. J. Syst. Evol. Microbiol.">
        <title>The Global Catalogue of Microorganisms (GCM) 10K type strain sequencing project: providing services to taxonomists for standard genome sequencing and annotation.</title>
        <authorList>
            <consortium name="The Broad Institute Genomics Platform"/>
            <consortium name="The Broad Institute Genome Sequencing Center for Infectious Disease"/>
            <person name="Wu L."/>
            <person name="Ma J."/>
        </authorList>
    </citation>
    <scope>NUCLEOTIDE SEQUENCE [LARGE SCALE GENOMIC DNA]</scope>
    <source>
        <strain evidence="6">CCM 8937</strain>
    </source>
</reference>
<dbReference type="InterPro" id="IPR011663">
    <property type="entry name" value="UTRA"/>
</dbReference>
<keyword evidence="6" id="KW-1185">Reference proteome</keyword>
<dbReference type="Gene3D" id="1.10.10.10">
    <property type="entry name" value="Winged helix-like DNA-binding domain superfamily/Winged helix DNA-binding domain"/>
    <property type="match status" value="1"/>
</dbReference>
<evidence type="ECO:0000256" key="1">
    <source>
        <dbReference type="ARBA" id="ARBA00023015"/>
    </source>
</evidence>
<dbReference type="SMART" id="SM00866">
    <property type="entry name" value="UTRA"/>
    <property type="match status" value="1"/>
</dbReference>
<evidence type="ECO:0000256" key="3">
    <source>
        <dbReference type="ARBA" id="ARBA00023163"/>
    </source>
</evidence>
<dbReference type="PANTHER" id="PTHR44846">
    <property type="entry name" value="MANNOSYL-D-GLYCERATE TRANSPORT/METABOLISM SYSTEM REPRESSOR MNGR-RELATED"/>
    <property type="match status" value="1"/>
</dbReference>
<dbReference type="Proteomes" id="UP001597191">
    <property type="component" value="Unassembled WGS sequence"/>
</dbReference>
<proteinExistence type="predicted"/>
<dbReference type="InterPro" id="IPR036388">
    <property type="entry name" value="WH-like_DNA-bd_sf"/>
</dbReference>
<protein>
    <submittedName>
        <fullName evidence="5">GntR family transcriptional regulator</fullName>
    </submittedName>
</protein>
<feature type="domain" description="HTH gntR-type" evidence="4">
    <location>
        <begin position="5"/>
        <end position="73"/>
    </location>
</feature>
<dbReference type="CDD" id="cd07377">
    <property type="entry name" value="WHTH_GntR"/>
    <property type="match status" value="1"/>
</dbReference>
<accession>A0ABW4BJ29</accession>
<dbReference type="EMBL" id="JBHTOH010000014">
    <property type="protein sequence ID" value="MFD1410234.1"/>
    <property type="molecule type" value="Genomic_DNA"/>
</dbReference>
<dbReference type="SUPFAM" id="SSF46785">
    <property type="entry name" value="Winged helix' DNA-binding domain"/>
    <property type="match status" value="1"/>
</dbReference>
<dbReference type="Pfam" id="PF00392">
    <property type="entry name" value="GntR"/>
    <property type="match status" value="1"/>
</dbReference>
<dbReference type="SMART" id="SM00345">
    <property type="entry name" value="HTH_GNTR"/>
    <property type="match status" value="1"/>
</dbReference>
<dbReference type="InterPro" id="IPR036390">
    <property type="entry name" value="WH_DNA-bd_sf"/>
</dbReference>
<dbReference type="Gene3D" id="3.40.1410.10">
    <property type="entry name" value="Chorismate lyase-like"/>
    <property type="match status" value="1"/>
</dbReference>
<name>A0ABW4BJ29_9LACO</name>
<dbReference type="SUPFAM" id="SSF64288">
    <property type="entry name" value="Chorismate lyase-like"/>
    <property type="match status" value="1"/>
</dbReference>
<sequence>MQPQSPKYEQIAKEIRKRIREGVYQPKTAIPDQNTLADEFGVSRMTIKKALDGLTMEGLIYTRRGDGTYVLGDIPLKIDTNSPAEEHLGLTAELGHDRVTSKIIKFAIMFLTDELMTHLKLKKNEPVFDIIRLRLVNDKPYVLEHTYMPQKLMTDLNEQVLRHSIYSYLKENLNLKLSGAYRKIHADLSNDFDIQYLNCQAGDPILEVEQVAWLQDGTPFEYSFSRNRYNARSYTVLDISQPTA</sequence>
<dbReference type="PANTHER" id="PTHR44846:SF5">
    <property type="entry name" value="HTH-TYPE TRANSCRIPTIONAL REGULATOR GMUR"/>
    <property type="match status" value="1"/>
</dbReference>
<dbReference type="PRINTS" id="PR00035">
    <property type="entry name" value="HTHGNTR"/>
</dbReference>
<dbReference type="InterPro" id="IPR050679">
    <property type="entry name" value="Bact_HTH_transcr_reg"/>
</dbReference>
<dbReference type="Pfam" id="PF07702">
    <property type="entry name" value="UTRA"/>
    <property type="match status" value="1"/>
</dbReference>
<evidence type="ECO:0000313" key="5">
    <source>
        <dbReference type="EMBL" id="MFD1410234.1"/>
    </source>
</evidence>
<dbReference type="RefSeq" id="WP_125646949.1">
    <property type="nucleotide sequence ID" value="NZ_JBHTOH010000014.1"/>
</dbReference>
<comment type="caution">
    <text evidence="5">The sequence shown here is derived from an EMBL/GenBank/DDBJ whole genome shotgun (WGS) entry which is preliminary data.</text>
</comment>
<dbReference type="PROSITE" id="PS50949">
    <property type="entry name" value="HTH_GNTR"/>
    <property type="match status" value="1"/>
</dbReference>